<comment type="catalytic activity">
    <reaction evidence="2">
        <text>5-deoxy-alpha-D-ribose 1-phosphate = 5-deoxy-D-ribulose 1-phosphate</text>
        <dbReference type="Rhea" id="RHEA:61296"/>
        <dbReference type="ChEBI" id="CHEBI:58749"/>
        <dbReference type="ChEBI" id="CHEBI:144504"/>
    </reaction>
    <physiologicalReaction direction="left-to-right" evidence="2">
        <dbReference type="Rhea" id="RHEA:61297"/>
    </physiologicalReaction>
</comment>
<dbReference type="EC" id="5.3.1.23" evidence="5"/>
<evidence type="ECO:0000256" key="4">
    <source>
        <dbReference type="ARBA" id="ARBA00058145"/>
    </source>
</evidence>
<dbReference type="NCBIfam" id="TIGR00524">
    <property type="entry name" value="eIF-2B_rel"/>
    <property type="match status" value="1"/>
</dbReference>
<sequence length="353" mass="38592">MTHLESLALRFTHTPHQTELWILDQTLLPLKEKWVQLTTVGEVIEAIKTLKVRGAPLIGVVAALGLGQSAIKGTCLKQLENEAQALYAARPTAVNLMTCMNRMIAGIRSNKSPEALLSIAIELFTEDLALCEAIAQNGAELIASGDHILTHCNTGGLATAGIGTALGVIRKCHQQGKQVHVYVDETRPLLQGARLTTWELKKLDIPYTLITDNMAGHLMQQNKVQKIIVGCDRIAANGDFANKIGTYSLAVLAQYHTIPFYVAGPYTTMDWHCADGSRIPIEQRKASEVSGISGAFGHICWATQDTQIYNPAFDVTPAELVSGWILDCGVFTKTDFKQRKVIQYMPLLAEQVS</sequence>
<dbReference type="FunFam" id="1.20.120.420:FF:000003">
    <property type="entry name" value="Methylthioribose-1-phosphate isomerase"/>
    <property type="match status" value="1"/>
</dbReference>
<dbReference type="RefSeq" id="WP_090656998.1">
    <property type="nucleotide sequence ID" value="NZ_FOIA01000006.1"/>
</dbReference>
<dbReference type="GO" id="GO:0046523">
    <property type="term" value="F:S-methyl-5-thioribose-1-phosphate isomerase activity"/>
    <property type="evidence" value="ECO:0007669"/>
    <property type="project" value="UniProtKB-UniRule"/>
</dbReference>
<feature type="site" description="Transition state stabilizer" evidence="5">
    <location>
        <position position="152"/>
    </location>
</feature>
<dbReference type="Proteomes" id="UP000199345">
    <property type="component" value="Unassembled WGS sequence"/>
</dbReference>
<comment type="function">
    <text evidence="4">Catalyzes the interconversion of methylthioribose-1-phosphate (MTR-1-P) into methylthioribulose-1-phosphate (MTRu-1-P). Also catalyzes the interconversion of 5-deoxyribose 1-phosphate and 5-deoxyribulose 1-phosphate. Part of a bifunctional DHAP-shunt salvage pathway for SAM by-products.</text>
</comment>
<comment type="pathway">
    <text evidence="5">Amino-acid biosynthesis; L-methionine biosynthesis via salvage pathway; L-methionine from S-methyl-5-thio-alpha-D-ribose 1-phosphate: step 1/6.</text>
</comment>
<dbReference type="InterPro" id="IPR000649">
    <property type="entry name" value="IF-2B-related"/>
</dbReference>
<dbReference type="InterPro" id="IPR027363">
    <property type="entry name" value="M1Pi_N"/>
</dbReference>
<dbReference type="HAMAP" id="MF_01678">
    <property type="entry name" value="Salvage_MtnA"/>
    <property type="match status" value="1"/>
</dbReference>
<dbReference type="Pfam" id="PF01008">
    <property type="entry name" value="IF-2B"/>
    <property type="match status" value="1"/>
</dbReference>
<evidence type="ECO:0000256" key="5">
    <source>
        <dbReference type="HAMAP-Rule" id="MF_01678"/>
    </source>
</evidence>
<dbReference type="OrthoDB" id="9803436at2"/>
<feature type="binding site" evidence="5">
    <location>
        <begin position="53"/>
        <end position="55"/>
    </location>
    <ligand>
        <name>substrate</name>
    </ligand>
</feature>
<dbReference type="UniPathway" id="UPA00904">
    <property type="reaction ID" value="UER00874"/>
</dbReference>
<dbReference type="FunFam" id="3.40.50.10470:FF:000006">
    <property type="entry name" value="Methylthioribose-1-phosphate isomerase"/>
    <property type="match status" value="1"/>
</dbReference>
<name>A0A1I0A764_9PROT</name>
<comment type="catalytic activity">
    <reaction evidence="3">
        <text>5-(methylsulfanyl)-alpha-D-ribose 1-phosphate = 5-(methylsulfanyl)-D-ribulose 1-phosphate</text>
        <dbReference type="Rhea" id="RHEA:19989"/>
        <dbReference type="ChEBI" id="CHEBI:58533"/>
        <dbReference type="ChEBI" id="CHEBI:58548"/>
        <dbReference type="EC" id="5.3.1.23"/>
    </reaction>
    <physiologicalReaction direction="left-to-right" evidence="3">
        <dbReference type="Rhea" id="RHEA:19990"/>
    </physiologicalReaction>
</comment>
<feature type="active site" description="Proton donor" evidence="5">
    <location>
        <position position="232"/>
    </location>
</feature>
<dbReference type="EMBL" id="FOIA01000006">
    <property type="protein sequence ID" value="SES89995.1"/>
    <property type="molecule type" value="Genomic_DNA"/>
</dbReference>
<dbReference type="NCBIfam" id="TIGR00512">
    <property type="entry name" value="salvage_mtnA"/>
    <property type="match status" value="1"/>
</dbReference>
<feature type="binding site" evidence="5">
    <location>
        <begin position="242"/>
        <end position="243"/>
    </location>
    <ligand>
        <name>substrate</name>
    </ligand>
</feature>
<feature type="binding site" evidence="5">
    <location>
        <position position="191"/>
    </location>
    <ligand>
        <name>substrate</name>
    </ligand>
</feature>
<dbReference type="SUPFAM" id="SSF100950">
    <property type="entry name" value="NagB/RpiA/CoA transferase-like"/>
    <property type="match status" value="1"/>
</dbReference>
<protein>
    <recommendedName>
        <fullName evidence="5">Methylthioribose-1-phosphate isomerase</fullName>
        <shortName evidence="5">M1Pi</shortName>
        <shortName evidence="5">MTR-1-P isomerase</shortName>
        <ecNumber evidence="5">5.3.1.23</ecNumber>
    </recommendedName>
    <alternativeName>
        <fullName evidence="5">S-methyl-5-thioribose-1-phosphate isomerase</fullName>
    </alternativeName>
</protein>
<accession>A0A1I0A764</accession>
<organism evidence="6 7">
    <name type="scientific">Nitrosomonas marina</name>
    <dbReference type="NCBI Taxonomy" id="917"/>
    <lineage>
        <taxon>Bacteria</taxon>
        <taxon>Pseudomonadati</taxon>
        <taxon>Pseudomonadota</taxon>
        <taxon>Betaproteobacteria</taxon>
        <taxon>Nitrosomonadales</taxon>
        <taxon>Nitrosomonadaceae</taxon>
        <taxon>Nitrosomonas</taxon>
    </lineage>
</organism>
<keyword evidence="1 5" id="KW-0413">Isomerase</keyword>
<evidence type="ECO:0000256" key="1">
    <source>
        <dbReference type="ARBA" id="ARBA00023235"/>
    </source>
</evidence>
<keyword evidence="7" id="KW-1185">Reference proteome</keyword>
<dbReference type="Gene3D" id="3.40.50.10470">
    <property type="entry name" value="Translation initiation factor eif-2b, domain 2"/>
    <property type="match status" value="1"/>
</dbReference>
<dbReference type="NCBIfam" id="NF004326">
    <property type="entry name" value="PRK05720.1"/>
    <property type="match status" value="1"/>
</dbReference>
<reference evidence="7" key="1">
    <citation type="submission" date="2016-10" db="EMBL/GenBank/DDBJ databases">
        <authorList>
            <person name="Varghese N."/>
            <person name="Submissions S."/>
        </authorList>
    </citation>
    <scope>NUCLEOTIDE SEQUENCE [LARGE SCALE GENOMIC DNA]</scope>
    <source>
        <strain evidence="7">Nm71</strain>
    </source>
</reference>
<dbReference type="Gene3D" id="1.20.120.420">
    <property type="entry name" value="translation initiation factor eif-2b, domain 1"/>
    <property type="match status" value="1"/>
</dbReference>
<feature type="binding site" evidence="5">
    <location>
        <position position="90"/>
    </location>
    <ligand>
        <name>substrate</name>
    </ligand>
</feature>
<evidence type="ECO:0000313" key="6">
    <source>
        <dbReference type="EMBL" id="SES89995.1"/>
    </source>
</evidence>
<dbReference type="InterPro" id="IPR005251">
    <property type="entry name" value="IF-M1Pi"/>
</dbReference>
<keyword evidence="5" id="KW-0486">Methionine biosynthesis</keyword>
<dbReference type="InterPro" id="IPR042529">
    <property type="entry name" value="IF_2B-like_C"/>
</dbReference>
<dbReference type="PANTHER" id="PTHR43475">
    <property type="entry name" value="METHYLTHIORIBOSE-1-PHOSPHATE ISOMERASE"/>
    <property type="match status" value="1"/>
</dbReference>
<dbReference type="PANTHER" id="PTHR43475:SF1">
    <property type="entry name" value="METHYLTHIORIBOSE-1-PHOSPHATE ISOMERASE"/>
    <property type="match status" value="1"/>
</dbReference>
<dbReference type="GO" id="GO:0019509">
    <property type="term" value="P:L-methionine salvage from methylthioadenosine"/>
    <property type="evidence" value="ECO:0007669"/>
    <property type="project" value="UniProtKB-UniRule"/>
</dbReference>
<dbReference type="AlphaFoldDB" id="A0A1I0A764"/>
<comment type="similarity">
    <text evidence="5">Belongs to the EIF-2B alpha/beta/delta subunits family. MtnA subfamily.</text>
</comment>
<dbReference type="InterPro" id="IPR037171">
    <property type="entry name" value="NagB/RpiA_transferase-like"/>
</dbReference>
<keyword evidence="5" id="KW-0028">Amino-acid biosynthesis</keyword>
<evidence type="ECO:0000313" key="7">
    <source>
        <dbReference type="Proteomes" id="UP000199345"/>
    </source>
</evidence>
<dbReference type="InterPro" id="IPR011559">
    <property type="entry name" value="Initiation_fac_2B_a/b/d"/>
</dbReference>
<gene>
    <name evidence="5" type="primary">mtnA</name>
    <name evidence="6" type="ORF">SAMN05216326_10669</name>
</gene>
<evidence type="ECO:0000256" key="3">
    <source>
        <dbReference type="ARBA" id="ARBA00051169"/>
    </source>
</evidence>
<evidence type="ECO:0000256" key="2">
    <source>
        <dbReference type="ARBA" id="ARBA00050906"/>
    </source>
</evidence>
<proteinExistence type="inferred from homology"/>